<name>H2ZI61_CIOSA</name>
<dbReference type="InParanoid" id="H2ZI61"/>
<dbReference type="AlphaFoldDB" id="H2ZI61"/>
<reference evidence="2" key="1">
    <citation type="submission" date="2003-08" db="EMBL/GenBank/DDBJ databases">
        <authorList>
            <person name="Birren B."/>
            <person name="Nusbaum C."/>
            <person name="Abebe A."/>
            <person name="Abouelleil A."/>
            <person name="Adekoya E."/>
            <person name="Ait-zahra M."/>
            <person name="Allen N."/>
            <person name="Allen T."/>
            <person name="An P."/>
            <person name="Anderson M."/>
            <person name="Anderson S."/>
            <person name="Arachchi H."/>
            <person name="Armbruster J."/>
            <person name="Bachantsang P."/>
            <person name="Baldwin J."/>
            <person name="Barry A."/>
            <person name="Bayul T."/>
            <person name="Blitshsteyn B."/>
            <person name="Bloom T."/>
            <person name="Blye J."/>
            <person name="Boguslavskiy L."/>
            <person name="Borowsky M."/>
            <person name="Boukhgalter B."/>
            <person name="Brunache A."/>
            <person name="Butler J."/>
            <person name="Calixte N."/>
            <person name="Calvo S."/>
            <person name="Camarata J."/>
            <person name="Campo K."/>
            <person name="Chang J."/>
            <person name="Cheshatsang Y."/>
            <person name="Citroen M."/>
            <person name="Collymore A."/>
            <person name="Considine T."/>
            <person name="Cook A."/>
            <person name="Cooke P."/>
            <person name="Corum B."/>
            <person name="Cuomo C."/>
            <person name="David R."/>
            <person name="Dawoe T."/>
            <person name="Degray S."/>
            <person name="Dodge S."/>
            <person name="Dooley K."/>
            <person name="Dorje P."/>
            <person name="Dorjee K."/>
            <person name="Dorris L."/>
            <person name="Duffey N."/>
            <person name="Dupes A."/>
            <person name="Elkins T."/>
            <person name="Engels R."/>
            <person name="Erickson J."/>
            <person name="Farina A."/>
            <person name="Faro S."/>
            <person name="Ferreira P."/>
            <person name="Fischer H."/>
            <person name="Fitzgerald M."/>
            <person name="Foley K."/>
            <person name="Gage D."/>
            <person name="Galagan J."/>
            <person name="Gearin G."/>
            <person name="Gnerre S."/>
            <person name="Gnirke A."/>
            <person name="Goyette A."/>
            <person name="Graham J."/>
            <person name="Grandbois E."/>
            <person name="Gyaltsen K."/>
            <person name="Hafez N."/>
            <person name="Hagopian D."/>
            <person name="Hagos B."/>
            <person name="Hall J."/>
            <person name="Hatcher B."/>
            <person name="Heller A."/>
            <person name="Higgins H."/>
            <person name="Honan T."/>
            <person name="Horn A."/>
            <person name="Houde N."/>
            <person name="Hughes L."/>
            <person name="Hulme W."/>
            <person name="Husby E."/>
            <person name="Iliev I."/>
            <person name="Jaffe D."/>
            <person name="Jones C."/>
            <person name="Kamal M."/>
            <person name="Kamat A."/>
            <person name="Kamvysselis M."/>
            <person name="Karlsson E."/>
            <person name="Kells C."/>
            <person name="Kieu A."/>
            <person name="Kisner P."/>
            <person name="Kodira C."/>
            <person name="Kulbokas E."/>
            <person name="Labutti K."/>
            <person name="Lama D."/>
            <person name="Landers T."/>
            <person name="Leger J."/>
            <person name="Levine S."/>
            <person name="Lewis D."/>
            <person name="Lewis T."/>
            <person name="Lindblad-toh K."/>
            <person name="Liu X."/>
            <person name="Lokyitsang T."/>
            <person name="Lokyitsang Y."/>
            <person name="Lucien O."/>
            <person name="Lui A."/>
            <person name="Ma L.J."/>
            <person name="Mabbitt R."/>
            <person name="Macdonald J."/>
            <person name="Maclean C."/>
            <person name="Major J."/>
            <person name="Manning J."/>
            <person name="Marabella R."/>
            <person name="Maru K."/>
            <person name="Matthews C."/>
            <person name="Mauceli E."/>
            <person name="Mccarthy M."/>
            <person name="Mcdonough S."/>
            <person name="Mcghee T."/>
            <person name="Meldrim J."/>
            <person name="Meneus L."/>
            <person name="Mesirov J."/>
            <person name="Mihalev A."/>
            <person name="Mihova T."/>
            <person name="Mikkelsen T."/>
            <person name="Mlenga V."/>
            <person name="Moru K."/>
            <person name="Mozes J."/>
            <person name="Mulrain L."/>
            <person name="Munson G."/>
            <person name="Naylor J."/>
            <person name="Newes C."/>
            <person name="Nguyen C."/>
            <person name="Nguyen N."/>
            <person name="Nguyen T."/>
            <person name="Nicol R."/>
            <person name="Nielsen C."/>
            <person name="Nizzari M."/>
            <person name="Norbu C."/>
            <person name="Norbu N."/>
            <person name="O'donnell P."/>
            <person name="Okoawo O."/>
            <person name="O'leary S."/>
            <person name="Omotosho B."/>
            <person name="O'neill K."/>
            <person name="Osman S."/>
            <person name="Parker S."/>
            <person name="Perrin D."/>
            <person name="Phunkhang P."/>
            <person name="Piqani B."/>
            <person name="Purcell S."/>
            <person name="Rachupka T."/>
            <person name="Ramasamy U."/>
            <person name="Rameau R."/>
            <person name="Ray V."/>
            <person name="Raymond C."/>
            <person name="Retta R."/>
            <person name="Richardson S."/>
            <person name="Rise C."/>
            <person name="Rodriguez J."/>
            <person name="Rogers J."/>
            <person name="Rogov P."/>
            <person name="Rutman M."/>
            <person name="Schupbach R."/>
            <person name="Seaman C."/>
            <person name="Settipalli S."/>
            <person name="Sharpe T."/>
            <person name="Sheridan J."/>
            <person name="Sherpa N."/>
            <person name="Shi J."/>
            <person name="Smirnov S."/>
            <person name="Smith C."/>
            <person name="Sougnez C."/>
            <person name="Spencer B."/>
            <person name="Stalker J."/>
            <person name="Stange-thomann N."/>
            <person name="Stavropoulos S."/>
            <person name="Stetson K."/>
            <person name="Stone C."/>
            <person name="Stone S."/>
            <person name="Stubbs M."/>
            <person name="Talamas J."/>
            <person name="Tchuinga P."/>
            <person name="Tenzing P."/>
            <person name="Tesfaye S."/>
            <person name="Theodore J."/>
            <person name="Thoulutsang Y."/>
            <person name="Topham K."/>
            <person name="Towey S."/>
            <person name="Tsamla T."/>
            <person name="Tsomo N."/>
            <person name="Vallee D."/>
            <person name="Vassiliev H."/>
            <person name="Venkataraman V."/>
            <person name="Vinson J."/>
            <person name="Vo A."/>
            <person name="Wade C."/>
            <person name="Wang S."/>
            <person name="Wangchuk T."/>
            <person name="Wangdi T."/>
            <person name="Whittaker C."/>
            <person name="Wilkinson J."/>
            <person name="Wu Y."/>
            <person name="Wyman D."/>
            <person name="Yadav S."/>
            <person name="Yang S."/>
            <person name="Yang X."/>
            <person name="Yeager S."/>
            <person name="Yee E."/>
            <person name="Young G."/>
            <person name="Zainoun J."/>
            <person name="Zembeck L."/>
            <person name="Zimmer A."/>
            <person name="Zody M."/>
            <person name="Lander E."/>
        </authorList>
    </citation>
    <scope>NUCLEOTIDE SEQUENCE [LARGE SCALE GENOMIC DNA]</scope>
</reference>
<organism evidence="1 2">
    <name type="scientific">Ciona savignyi</name>
    <name type="common">Pacific transparent sea squirt</name>
    <dbReference type="NCBI Taxonomy" id="51511"/>
    <lineage>
        <taxon>Eukaryota</taxon>
        <taxon>Metazoa</taxon>
        <taxon>Chordata</taxon>
        <taxon>Tunicata</taxon>
        <taxon>Ascidiacea</taxon>
        <taxon>Phlebobranchia</taxon>
        <taxon>Cionidae</taxon>
        <taxon>Ciona</taxon>
    </lineage>
</organism>
<reference evidence="1" key="3">
    <citation type="submission" date="2025-09" db="UniProtKB">
        <authorList>
            <consortium name="Ensembl"/>
        </authorList>
    </citation>
    <scope>IDENTIFICATION</scope>
</reference>
<proteinExistence type="predicted"/>
<dbReference type="HOGENOM" id="CLU_3299085_0_0_1"/>
<evidence type="ECO:0000313" key="1">
    <source>
        <dbReference type="Ensembl" id="ENSCSAVP00000017277.1"/>
    </source>
</evidence>
<protein>
    <submittedName>
        <fullName evidence="1">Uncharacterized protein</fullName>
    </submittedName>
</protein>
<evidence type="ECO:0000313" key="2">
    <source>
        <dbReference type="Proteomes" id="UP000007875"/>
    </source>
</evidence>
<dbReference type="Ensembl" id="ENSCSAVT00000017466.1">
    <property type="protein sequence ID" value="ENSCSAVP00000017277.1"/>
    <property type="gene ID" value="ENSCSAVG00000010173.1"/>
</dbReference>
<accession>H2ZI61</accession>
<reference evidence="1" key="2">
    <citation type="submission" date="2025-08" db="UniProtKB">
        <authorList>
            <consortium name="Ensembl"/>
        </authorList>
    </citation>
    <scope>IDENTIFICATION</scope>
</reference>
<sequence length="40" mass="4703">MFHSHAQHSHVGRNCPINTPLSILNDIRRYPYLSTHRVSF</sequence>
<dbReference type="Proteomes" id="UP000007875">
    <property type="component" value="Unassembled WGS sequence"/>
</dbReference>
<keyword evidence="2" id="KW-1185">Reference proteome</keyword>